<dbReference type="Pfam" id="PF00037">
    <property type="entry name" value="Fer4"/>
    <property type="match status" value="1"/>
</dbReference>
<evidence type="ECO:0000256" key="4">
    <source>
        <dbReference type="ARBA" id="ARBA00023014"/>
    </source>
</evidence>
<evidence type="ECO:0000256" key="3">
    <source>
        <dbReference type="ARBA" id="ARBA00023004"/>
    </source>
</evidence>
<dbReference type="Pfam" id="PF02441">
    <property type="entry name" value="Flavoprotein"/>
    <property type="match status" value="1"/>
</dbReference>
<dbReference type="PANTHER" id="PTHR43687:SF4">
    <property type="entry name" value="BLR5484 PROTEIN"/>
    <property type="match status" value="1"/>
</dbReference>
<dbReference type="GO" id="GO:0051539">
    <property type="term" value="F:4 iron, 4 sulfur cluster binding"/>
    <property type="evidence" value="ECO:0007669"/>
    <property type="project" value="UniProtKB-KW"/>
</dbReference>
<feature type="domain" description="4Fe-4S ferredoxin-type" evidence="5">
    <location>
        <begin position="171"/>
        <end position="200"/>
    </location>
</feature>
<feature type="domain" description="4Fe-4S ferredoxin-type" evidence="5">
    <location>
        <begin position="139"/>
        <end position="170"/>
    </location>
</feature>
<evidence type="ECO:0000256" key="1">
    <source>
        <dbReference type="ARBA" id="ARBA00022485"/>
    </source>
</evidence>
<dbReference type="InterPro" id="IPR017896">
    <property type="entry name" value="4Fe4S_Fe-S-bd"/>
</dbReference>
<dbReference type="Gene3D" id="3.30.70.20">
    <property type="match status" value="1"/>
</dbReference>
<dbReference type="InterPro" id="IPR036551">
    <property type="entry name" value="Flavin_trans-like"/>
</dbReference>
<protein>
    <submittedName>
        <fullName evidence="6">Flavoprotein</fullName>
    </submittedName>
</protein>
<dbReference type="GO" id="GO:0016491">
    <property type="term" value="F:oxidoreductase activity"/>
    <property type="evidence" value="ECO:0007669"/>
    <property type="project" value="UniProtKB-ARBA"/>
</dbReference>
<dbReference type="SUPFAM" id="SSF52507">
    <property type="entry name" value="Homo-oligomeric flavin-containing Cys decarboxylases, HFCD"/>
    <property type="match status" value="1"/>
</dbReference>
<dbReference type="GO" id="GO:0046872">
    <property type="term" value="F:metal ion binding"/>
    <property type="evidence" value="ECO:0007669"/>
    <property type="project" value="UniProtKB-KW"/>
</dbReference>
<dbReference type="EMBL" id="DRYK01000025">
    <property type="protein sequence ID" value="HHP67442.1"/>
    <property type="molecule type" value="Genomic_DNA"/>
</dbReference>
<reference evidence="6" key="1">
    <citation type="journal article" date="2020" name="mSystems">
        <title>Genome- and Community-Level Interaction Insights into Carbon Utilization and Element Cycling Functions of Hydrothermarchaeota in Hydrothermal Sediment.</title>
        <authorList>
            <person name="Zhou Z."/>
            <person name="Liu Y."/>
            <person name="Xu W."/>
            <person name="Pan J."/>
            <person name="Luo Z.H."/>
            <person name="Li M."/>
        </authorList>
    </citation>
    <scope>NUCLEOTIDE SEQUENCE [LARGE SCALE GENOMIC DNA]</scope>
    <source>
        <strain evidence="6">SpSt-110</strain>
    </source>
</reference>
<dbReference type="InterPro" id="IPR017900">
    <property type="entry name" value="4Fe4S_Fe_S_CS"/>
</dbReference>
<dbReference type="InterPro" id="IPR050572">
    <property type="entry name" value="Fe-S_Ferredoxin"/>
</dbReference>
<sequence length="242" mass="26403">MAGLAWAITGSGVFLEESLQVIKALRDRGFSVTVFVSRAGEEVLGMYGLTSRLESIVKGGYPNEVVYEREEGFSYPRAGRVYKGVYRLLVVSPATLNTVSKIVNGIADSLVSNLASHFIKAGLPVFIVPSDLTETISVIPLAVERELCSKCPGCVAADVCPTGALRRDPFFKVKVSLLLCTQCGLCVRACPFNAIRMNVEIKVKPNPYYLAIIRRLNDIPRVKVLDHPSRVLDEIKEIEGAG</sequence>
<keyword evidence="2" id="KW-0479">Metal-binding</keyword>
<dbReference type="Gene3D" id="3.40.50.1950">
    <property type="entry name" value="Flavin prenyltransferase-like"/>
    <property type="match status" value="1"/>
</dbReference>
<proteinExistence type="predicted"/>
<dbReference type="SUPFAM" id="SSF54862">
    <property type="entry name" value="4Fe-4S ferredoxins"/>
    <property type="match status" value="1"/>
</dbReference>
<dbReference type="CDD" id="cd04410">
    <property type="entry name" value="DMSOR_beta-like"/>
    <property type="match status" value="1"/>
</dbReference>
<dbReference type="PROSITE" id="PS00198">
    <property type="entry name" value="4FE4S_FER_1"/>
    <property type="match status" value="1"/>
</dbReference>
<evidence type="ECO:0000313" key="6">
    <source>
        <dbReference type="EMBL" id="HHP67442.1"/>
    </source>
</evidence>
<dbReference type="PANTHER" id="PTHR43687">
    <property type="entry name" value="ADENYLYLSULFATE REDUCTASE, BETA SUBUNIT"/>
    <property type="match status" value="1"/>
</dbReference>
<evidence type="ECO:0000259" key="5">
    <source>
        <dbReference type="PROSITE" id="PS51379"/>
    </source>
</evidence>
<gene>
    <name evidence="6" type="ORF">ENM60_01395</name>
</gene>
<keyword evidence="1" id="KW-0004">4Fe-4S</keyword>
<dbReference type="AlphaFoldDB" id="A0A7J3XXK5"/>
<accession>A0A7J3XXK5</accession>
<organism evidence="6">
    <name type="scientific">Thermogladius calderae</name>
    <dbReference type="NCBI Taxonomy" id="1200300"/>
    <lineage>
        <taxon>Archaea</taxon>
        <taxon>Thermoproteota</taxon>
        <taxon>Thermoprotei</taxon>
        <taxon>Desulfurococcales</taxon>
        <taxon>Desulfurococcaceae</taxon>
        <taxon>Thermogladius</taxon>
    </lineage>
</organism>
<comment type="caution">
    <text evidence="6">The sequence shown here is derived from an EMBL/GenBank/DDBJ whole genome shotgun (WGS) entry which is preliminary data.</text>
</comment>
<dbReference type="InterPro" id="IPR003382">
    <property type="entry name" value="Flavoprotein"/>
</dbReference>
<name>A0A7J3XXK5_9CREN</name>
<keyword evidence="3" id="KW-0408">Iron</keyword>
<keyword evidence="4" id="KW-0411">Iron-sulfur</keyword>
<evidence type="ECO:0000256" key="2">
    <source>
        <dbReference type="ARBA" id="ARBA00022723"/>
    </source>
</evidence>
<dbReference type="PROSITE" id="PS51379">
    <property type="entry name" value="4FE4S_FER_2"/>
    <property type="match status" value="2"/>
</dbReference>